<name>A0AAN9XFY9_PSOTE</name>
<dbReference type="Proteomes" id="UP001386955">
    <property type="component" value="Unassembled WGS sequence"/>
</dbReference>
<keyword evidence="2" id="KW-1185">Reference proteome</keyword>
<protein>
    <recommendedName>
        <fullName evidence="3">Reverse transcriptase zinc-binding domain-containing protein</fullName>
    </recommendedName>
</protein>
<organism evidence="1 2">
    <name type="scientific">Psophocarpus tetragonolobus</name>
    <name type="common">Winged bean</name>
    <name type="synonym">Dolichos tetragonolobus</name>
    <dbReference type="NCBI Taxonomy" id="3891"/>
    <lineage>
        <taxon>Eukaryota</taxon>
        <taxon>Viridiplantae</taxon>
        <taxon>Streptophyta</taxon>
        <taxon>Embryophyta</taxon>
        <taxon>Tracheophyta</taxon>
        <taxon>Spermatophyta</taxon>
        <taxon>Magnoliopsida</taxon>
        <taxon>eudicotyledons</taxon>
        <taxon>Gunneridae</taxon>
        <taxon>Pentapetalae</taxon>
        <taxon>rosids</taxon>
        <taxon>fabids</taxon>
        <taxon>Fabales</taxon>
        <taxon>Fabaceae</taxon>
        <taxon>Papilionoideae</taxon>
        <taxon>50 kb inversion clade</taxon>
        <taxon>NPAAA clade</taxon>
        <taxon>indigoferoid/millettioid clade</taxon>
        <taxon>Phaseoleae</taxon>
        <taxon>Psophocarpus</taxon>
    </lineage>
</organism>
<dbReference type="AlphaFoldDB" id="A0AAN9XFY9"/>
<gene>
    <name evidence="1" type="ORF">VNO78_18788</name>
</gene>
<reference evidence="1 2" key="1">
    <citation type="submission" date="2024-01" db="EMBL/GenBank/DDBJ databases">
        <title>The genomes of 5 underutilized Papilionoideae crops provide insights into root nodulation and disease resistanc.</title>
        <authorList>
            <person name="Jiang F."/>
        </authorList>
    </citation>
    <scope>NUCLEOTIDE SEQUENCE [LARGE SCALE GENOMIC DNA]</scope>
    <source>
        <strain evidence="1">DUOXIRENSHENG_FW03</strain>
        <tissue evidence="1">Leaves</tissue>
    </source>
</reference>
<evidence type="ECO:0000313" key="2">
    <source>
        <dbReference type="Proteomes" id="UP001386955"/>
    </source>
</evidence>
<comment type="caution">
    <text evidence="1">The sequence shown here is derived from an EMBL/GenBank/DDBJ whole genome shotgun (WGS) entry which is preliminary data.</text>
</comment>
<sequence length="203" mass="22076">MKRVILDHLHICCCYRHPLDGDGSDIYNGSGKAGNAGGLSLTTSTSTVATATPSMVMASTSTMARERVARLDHCSVTPKASSLWNAELTAAQFLSDEKMATRRSFRQAGIGQGMEHPFWSAGEVAEYPFRLWKTKVPAKVVAFSWKVALNNIPSKVELARQSILAPSNTLCPLCGVFLETTGEKFLVFPGYASFNRKEINPSS</sequence>
<proteinExistence type="predicted"/>
<evidence type="ECO:0008006" key="3">
    <source>
        <dbReference type="Google" id="ProtNLM"/>
    </source>
</evidence>
<evidence type="ECO:0000313" key="1">
    <source>
        <dbReference type="EMBL" id="KAK7390741.1"/>
    </source>
</evidence>
<accession>A0AAN9XFY9</accession>
<dbReference type="EMBL" id="JAYMYS010000005">
    <property type="protein sequence ID" value="KAK7390741.1"/>
    <property type="molecule type" value="Genomic_DNA"/>
</dbReference>